<evidence type="ECO:0000256" key="4">
    <source>
        <dbReference type="ARBA" id="ARBA00022692"/>
    </source>
</evidence>
<dbReference type="NCBIfam" id="TIGR00378">
    <property type="entry name" value="cax"/>
    <property type="match status" value="2"/>
</dbReference>
<feature type="transmembrane region" description="Helical" evidence="9">
    <location>
        <begin position="331"/>
        <end position="354"/>
    </location>
</feature>
<comment type="similarity">
    <text evidence="9">Belongs to the Ca(2+):cation antiporter (CaCA) (TC 2.A.19) family.</text>
</comment>
<gene>
    <name evidence="11" type="primary">cax</name>
    <name evidence="11" type="ORF">HLUCCA11_18675</name>
</gene>
<keyword evidence="3 9" id="KW-0109">Calcium transport</keyword>
<evidence type="ECO:0000256" key="2">
    <source>
        <dbReference type="ARBA" id="ARBA00022448"/>
    </source>
</evidence>
<feature type="transmembrane region" description="Helical" evidence="9">
    <location>
        <begin position="260"/>
        <end position="283"/>
    </location>
</feature>
<dbReference type="Gene3D" id="1.20.1420.30">
    <property type="entry name" value="NCX, central ion-binding region"/>
    <property type="match status" value="2"/>
</dbReference>
<name>A0A0P7YS59_9CYAN</name>
<proteinExistence type="inferred from homology"/>
<evidence type="ECO:0000256" key="9">
    <source>
        <dbReference type="RuleBase" id="RU365028"/>
    </source>
</evidence>
<dbReference type="EMBL" id="LJZR01000032">
    <property type="protein sequence ID" value="KPQ33441.1"/>
    <property type="molecule type" value="Genomic_DNA"/>
</dbReference>
<evidence type="ECO:0000256" key="3">
    <source>
        <dbReference type="ARBA" id="ARBA00022568"/>
    </source>
</evidence>
<dbReference type="GO" id="GO:0006874">
    <property type="term" value="P:intracellular calcium ion homeostasis"/>
    <property type="evidence" value="ECO:0007669"/>
    <property type="project" value="TreeGrafter"/>
</dbReference>
<keyword evidence="2 9" id="KW-0813">Transport</keyword>
<feature type="transmembrane region" description="Helical" evidence="9">
    <location>
        <begin position="360"/>
        <end position="378"/>
    </location>
</feature>
<feature type="domain" description="Sodium/calcium exchanger membrane region" evidence="10">
    <location>
        <begin position="29"/>
        <end position="182"/>
    </location>
</feature>
<dbReference type="AlphaFoldDB" id="A0A0P7YS59"/>
<dbReference type="InterPro" id="IPR004713">
    <property type="entry name" value="CaH_exchang"/>
</dbReference>
<keyword evidence="5 9" id="KW-0106">Calcium</keyword>
<dbReference type="PANTHER" id="PTHR31503">
    <property type="entry name" value="VACUOLAR CALCIUM ION TRANSPORTER"/>
    <property type="match status" value="1"/>
</dbReference>
<evidence type="ECO:0000256" key="5">
    <source>
        <dbReference type="ARBA" id="ARBA00022837"/>
    </source>
</evidence>
<dbReference type="GO" id="GO:0015369">
    <property type="term" value="F:calcium:proton antiporter activity"/>
    <property type="evidence" value="ECO:0007669"/>
    <property type="project" value="UniProtKB-UniRule"/>
</dbReference>
<feature type="transmembrane region" description="Helical" evidence="9">
    <location>
        <begin position="61"/>
        <end position="82"/>
    </location>
</feature>
<organism evidence="11 12">
    <name type="scientific">Phormidesmis priestleyi Ana</name>
    <dbReference type="NCBI Taxonomy" id="1666911"/>
    <lineage>
        <taxon>Bacteria</taxon>
        <taxon>Bacillati</taxon>
        <taxon>Cyanobacteriota</taxon>
        <taxon>Cyanophyceae</taxon>
        <taxon>Leptolyngbyales</taxon>
        <taxon>Leptolyngbyaceae</taxon>
        <taxon>Phormidesmis</taxon>
    </lineage>
</organism>
<protein>
    <recommendedName>
        <fullName evidence="9">Ca(2+)/H(+) antiporter</fullName>
    </recommendedName>
</protein>
<feature type="transmembrane region" description="Helical" evidence="9">
    <location>
        <begin position="7"/>
        <end position="24"/>
    </location>
</feature>
<feature type="transmembrane region" description="Helical" evidence="9">
    <location>
        <begin position="161"/>
        <end position="180"/>
    </location>
</feature>
<keyword evidence="8 9" id="KW-0472">Membrane</keyword>
<feature type="transmembrane region" description="Helical" evidence="9">
    <location>
        <begin position="30"/>
        <end position="49"/>
    </location>
</feature>
<keyword evidence="4 9" id="KW-0812">Transmembrane</keyword>
<evidence type="ECO:0000256" key="6">
    <source>
        <dbReference type="ARBA" id="ARBA00022989"/>
    </source>
</evidence>
<evidence type="ECO:0000259" key="10">
    <source>
        <dbReference type="Pfam" id="PF01699"/>
    </source>
</evidence>
<evidence type="ECO:0000313" key="12">
    <source>
        <dbReference type="Proteomes" id="UP000050465"/>
    </source>
</evidence>
<feature type="domain" description="Sodium/calcium exchanger membrane region" evidence="10">
    <location>
        <begin position="262"/>
        <end position="403"/>
    </location>
</feature>
<feature type="transmembrane region" description="Helical" evidence="9">
    <location>
        <begin position="295"/>
        <end position="319"/>
    </location>
</feature>
<dbReference type="STRING" id="1666911.HLUCCA11_18675"/>
<dbReference type="Pfam" id="PF01699">
    <property type="entry name" value="Na_Ca_ex"/>
    <property type="match status" value="2"/>
</dbReference>
<keyword evidence="7 9" id="KW-0406">Ion transport</keyword>
<dbReference type="InterPro" id="IPR004798">
    <property type="entry name" value="CAX-like"/>
</dbReference>
<feature type="transmembrane region" description="Helical" evidence="9">
    <location>
        <begin position="94"/>
        <end position="115"/>
    </location>
</feature>
<dbReference type="InterPro" id="IPR004837">
    <property type="entry name" value="NaCa_Exmemb"/>
</dbReference>
<dbReference type="PANTHER" id="PTHR31503:SF22">
    <property type="entry name" value="VACUOLAR CALCIUM ION TRANSPORTER"/>
    <property type="match status" value="1"/>
</dbReference>
<comment type="function">
    <text evidence="9">Ca(+)/H(+) antiporter that extrudes calcium in exchange for external protons.</text>
</comment>
<dbReference type="InterPro" id="IPR044880">
    <property type="entry name" value="NCX_ion-bd_dom_sf"/>
</dbReference>
<dbReference type="Proteomes" id="UP000050465">
    <property type="component" value="Unassembled WGS sequence"/>
</dbReference>
<feature type="transmembrane region" description="Helical" evidence="9">
    <location>
        <begin position="390"/>
        <end position="409"/>
    </location>
</feature>
<comment type="subcellular location">
    <subcellularLocation>
        <location evidence="1">Endomembrane system</location>
        <topology evidence="1">Multi-pass membrane protein</topology>
    </subcellularLocation>
</comment>
<keyword evidence="9" id="KW-0050">Antiport</keyword>
<evidence type="ECO:0000313" key="11">
    <source>
        <dbReference type="EMBL" id="KPQ33441.1"/>
    </source>
</evidence>
<feature type="transmembrane region" description="Helical" evidence="9">
    <location>
        <begin position="136"/>
        <end position="155"/>
    </location>
</feature>
<dbReference type="GO" id="GO:0016020">
    <property type="term" value="C:membrane"/>
    <property type="evidence" value="ECO:0007669"/>
    <property type="project" value="InterPro"/>
</dbReference>
<accession>A0A0P7YS59</accession>
<evidence type="ECO:0000256" key="1">
    <source>
        <dbReference type="ARBA" id="ARBA00004127"/>
    </source>
</evidence>
<reference evidence="11 12" key="1">
    <citation type="submission" date="2015-09" db="EMBL/GenBank/DDBJ databases">
        <title>Identification and resolution of microdiversity through metagenomic sequencing of parallel consortia.</title>
        <authorList>
            <person name="Nelson W.C."/>
            <person name="Romine M.F."/>
            <person name="Lindemann S.R."/>
        </authorList>
    </citation>
    <scope>NUCLEOTIDE SEQUENCE [LARGE SCALE GENOMIC DNA]</scope>
    <source>
        <strain evidence="11">Ana</strain>
    </source>
</reference>
<evidence type="ECO:0000256" key="8">
    <source>
        <dbReference type="ARBA" id="ARBA00023136"/>
    </source>
</evidence>
<keyword evidence="6 9" id="KW-1133">Transmembrane helix</keyword>
<dbReference type="PATRIC" id="fig|1666911.3.peg.1958"/>
<evidence type="ECO:0000256" key="7">
    <source>
        <dbReference type="ARBA" id="ARBA00023065"/>
    </source>
</evidence>
<dbReference type="GO" id="GO:0012505">
    <property type="term" value="C:endomembrane system"/>
    <property type="evidence" value="ECO:0007669"/>
    <property type="project" value="UniProtKB-SubCell"/>
</dbReference>
<comment type="caution">
    <text evidence="11">The sequence shown here is derived from an EMBL/GenBank/DDBJ whole genome shotgun (WGS) entry which is preliminary data.</text>
</comment>
<sequence>MSIKNVIFYGFLGFIPVSLAAHFLGWSDLVIFVTAALAIIPLAGWMGAATEEIAVVVGPSLGGLMNATFGNATELIIAVFALRAGLVNVVKSSITGSIIGNLLLVMGLAMLLGGLKYKEQTFQSTIARLNASSMNLAVIAILMPTAVDFTSAGIAEPILQQLSIAVAIVLIAVYGLTLLFSMRTHSYLYDVGVAEEEPVELDAHTNSDQASAIASTPIASTPIASTPIASTPIAAKPSEAKVHDIHDNGHAEAHKPNLKLWVGVLLAATLAVAVESEFLVGTLEVASEQLGLSELFTGVIILPIIGNAAEHATAVTVALKNKMDLSLSVAVGSSMQIALFVAPLLVLIGAVIGQPMDLDFNNFELLSVAVAVLVANSISADGKSNWLEGTLLLATYVVISLSFYFHPVIEGIG</sequence>